<organism evidence="6 7">
    <name type="scientific">Modicisalibacter xianhensis</name>
    <dbReference type="NCBI Taxonomy" id="442341"/>
    <lineage>
        <taxon>Bacteria</taxon>
        <taxon>Pseudomonadati</taxon>
        <taxon>Pseudomonadota</taxon>
        <taxon>Gammaproteobacteria</taxon>
        <taxon>Oceanospirillales</taxon>
        <taxon>Halomonadaceae</taxon>
        <taxon>Modicisalibacter</taxon>
    </lineage>
</organism>
<dbReference type="Pfam" id="PF03466">
    <property type="entry name" value="LysR_substrate"/>
    <property type="match status" value="1"/>
</dbReference>
<dbReference type="RefSeq" id="WP_092847324.1">
    <property type="nucleotide sequence ID" value="NZ_FOPY01000010.1"/>
</dbReference>
<sequence length="315" mass="35718">MFDFKELEALVWVVRLGSFRKVAARLHLTQPSISDRINRLEAAVGESLLERTARPVQPTLRGREFFEHAEHLLAGREEALRLFQNEEEFSGTLRLGIIETIAHSWFPDFMRRLAERYPQLTIELTVDISPLLHQRLADNDFDMLFAMDGVAPGLCVEQVPLATFEMGMFVAPQHIETLRRQGPRALPFISFSRQARPYGELVTYLAEQGFEDPKIHCASTLMSIARMSIEGLGIGALPVSTVVDSVKRGELVRLDLPTPLPAMYYEAIWRTTSYPNFSRSVSQLAQDCANRYAQEHADDATLPKVKAWTDTENKN</sequence>
<dbReference type="AlphaFoldDB" id="A0A1I3D3Z8"/>
<keyword evidence="3" id="KW-0238">DNA-binding</keyword>
<evidence type="ECO:0000256" key="4">
    <source>
        <dbReference type="ARBA" id="ARBA00023163"/>
    </source>
</evidence>
<dbReference type="Gene3D" id="1.10.10.10">
    <property type="entry name" value="Winged helix-like DNA-binding domain superfamily/Winged helix DNA-binding domain"/>
    <property type="match status" value="1"/>
</dbReference>
<dbReference type="Pfam" id="PF00126">
    <property type="entry name" value="HTH_1"/>
    <property type="match status" value="1"/>
</dbReference>
<reference evidence="6 7" key="1">
    <citation type="submission" date="2016-10" db="EMBL/GenBank/DDBJ databases">
        <authorList>
            <person name="de Groot N.N."/>
        </authorList>
    </citation>
    <scope>NUCLEOTIDE SEQUENCE [LARGE SCALE GENOMIC DNA]</scope>
    <source>
        <strain evidence="6 7">CGMCC 1.6848</strain>
    </source>
</reference>
<dbReference type="GO" id="GO:0003700">
    <property type="term" value="F:DNA-binding transcription factor activity"/>
    <property type="evidence" value="ECO:0007669"/>
    <property type="project" value="InterPro"/>
</dbReference>
<dbReference type="Gene3D" id="3.40.190.10">
    <property type="entry name" value="Periplasmic binding protein-like II"/>
    <property type="match status" value="2"/>
</dbReference>
<dbReference type="InterPro" id="IPR036388">
    <property type="entry name" value="WH-like_DNA-bd_sf"/>
</dbReference>
<feature type="domain" description="HTH lysR-type" evidence="5">
    <location>
        <begin position="2"/>
        <end position="59"/>
    </location>
</feature>
<dbReference type="PANTHER" id="PTHR30126:SF77">
    <property type="entry name" value="TRANSCRIPTIONAL REGULATORY PROTEIN"/>
    <property type="match status" value="1"/>
</dbReference>
<dbReference type="InterPro" id="IPR005119">
    <property type="entry name" value="LysR_subst-bd"/>
</dbReference>
<dbReference type="Proteomes" id="UP000199040">
    <property type="component" value="Unassembled WGS sequence"/>
</dbReference>
<dbReference type="SUPFAM" id="SSF46785">
    <property type="entry name" value="Winged helix' DNA-binding domain"/>
    <property type="match status" value="1"/>
</dbReference>
<evidence type="ECO:0000256" key="1">
    <source>
        <dbReference type="ARBA" id="ARBA00009437"/>
    </source>
</evidence>
<evidence type="ECO:0000256" key="3">
    <source>
        <dbReference type="ARBA" id="ARBA00023125"/>
    </source>
</evidence>
<dbReference type="InterPro" id="IPR000847">
    <property type="entry name" value="LysR_HTH_N"/>
</dbReference>
<dbReference type="EMBL" id="FOPY01000010">
    <property type="protein sequence ID" value="SFH81442.1"/>
    <property type="molecule type" value="Genomic_DNA"/>
</dbReference>
<accession>A0A1I3D3Z8</accession>
<dbReference type="PROSITE" id="PS50931">
    <property type="entry name" value="HTH_LYSR"/>
    <property type="match status" value="1"/>
</dbReference>
<protein>
    <submittedName>
        <fullName evidence="6">Transcriptional regulator, LysR family</fullName>
    </submittedName>
</protein>
<keyword evidence="7" id="KW-1185">Reference proteome</keyword>
<name>A0A1I3D3Z8_9GAMM</name>
<dbReference type="PRINTS" id="PR00039">
    <property type="entry name" value="HTHLYSR"/>
</dbReference>
<evidence type="ECO:0000313" key="6">
    <source>
        <dbReference type="EMBL" id="SFH81442.1"/>
    </source>
</evidence>
<dbReference type="STRING" id="442341.SAMN04487959_11010"/>
<evidence type="ECO:0000259" key="5">
    <source>
        <dbReference type="PROSITE" id="PS50931"/>
    </source>
</evidence>
<dbReference type="InterPro" id="IPR036390">
    <property type="entry name" value="WH_DNA-bd_sf"/>
</dbReference>
<dbReference type="PANTHER" id="PTHR30126">
    <property type="entry name" value="HTH-TYPE TRANSCRIPTIONAL REGULATOR"/>
    <property type="match status" value="1"/>
</dbReference>
<proteinExistence type="inferred from homology"/>
<gene>
    <name evidence="6" type="ORF">SAMN04487959_11010</name>
</gene>
<comment type="similarity">
    <text evidence="1">Belongs to the LysR transcriptional regulatory family.</text>
</comment>
<evidence type="ECO:0000256" key="2">
    <source>
        <dbReference type="ARBA" id="ARBA00023015"/>
    </source>
</evidence>
<dbReference type="CDD" id="cd05466">
    <property type="entry name" value="PBP2_LTTR_substrate"/>
    <property type="match status" value="1"/>
</dbReference>
<dbReference type="SUPFAM" id="SSF53850">
    <property type="entry name" value="Periplasmic binding protein-like II"/>
    <property type="match status" value="1"/>
</dbReference>
<evidence type="ECO:0000313" key="7">
    <source>
        <dbReference type="Proteomes" id="UP000199040"/>
    </source>
</evidence>
<dbReference type="GO" id="GO:0000976">
    <property type="term" value="F:transcription cis-regulatory region binding"/>
    <property type="evidence" value="ECO:0007669"/>
    <property type="project" value="TreeGrafter"/>
</dbReference>
<keyword evidence="4" id="KW-0804">Transcription</keyword>
<keyword evidence="2" id="KW-0805">Transcription regulation</keyword>